<proteinExistence type="predicted"/>
<dbReference type="EMBL" id="CCMZ01000034">
    <property type="protein sequence ID" value="CDX24177.1"/>
    <property type="molecule type" value="Genomic_DNA"/>
</dbReference>
<evidence type="ECO:0000313" key="1">
    <source>
        <dbReference type="EMBL" id="CDX24177.1"/>
    </source>
</evidence>
<gene>
    <name evidence="1" type="ORF">MPL3356_40731</name>
    <name evidence="2" type="ORF">MPLDJ20_50001</name>
</gene>
<name>A0A090FKY9_MESPL</name>
<sequence>MKSTKRQAGADVPNDTPLAQGALSSVAVVRFEGASHMRAPSLYGPVSRLNAAAIGPRCG</sequence>
<evidence type="ECO:0000313" key="3">
    <source>
        <dbReference type="Proteomes" id="UP000045285"/>
    </source>
</evidence>
<organism evidence="2 4">
    <name type="scientific">Mesorhizobium plurifarium</name>
    <dbReference type="NCBI Taxonomy" id="69974"/>
    <lineage>
        <taxon>Bacteria</taxon>
        <taxon>Pseudomonadati</taxon>
        <taxon>Pseudomonadota</taxon>
        <taxon>Alphaproteobacteria</taxon>
        <taxon>Hyphomicrobiales</taxon>
        <taxon>Phyllobacteriaceae</taxon>
        <taxon>Mesorhizobium</taxon>
    </lineage>
</organism>
<dbReference type="AlphaFoldDB" id="A0A090FKY9"/>
<reference evidence="3" key="2">
    <citation type="submission" date="2014-08" db="EMBL/GenBank/DDBJ databases">
        <authorList>
            <person name="Moulin L."/>
        </authorList>
    </citation>
    <scope>NUCLEOTIDE SEQUENCE [LARGE SCALE GENOMIC DNA]</scope>
</reference>
<evidence type="ECO:0000313" key="2">
    <source>
        <dbReference type="EMBL" id="CDX42344.1"/>
    </source>
</evidence>
<dbReference type="Proteomes" id="UP000046373">
    <property type="component" value="Unassembled WGS sequence"/>
</dbReference>
<evidence type="ECO:0000313" key="4">
    <source>
        <dbReference type="Proteomes" id="UP000046373"/>
    </source>
</evidence>
<dbReference type="EMBL" id="CCNB01000042">
    <property type="protein sequence ID" value="CDX42344.1"/>
    <property type="molecule type" value="Genomic_DNA"/>
</dbReference>
<keyword evidence="3" id="KW-1185">Reference proteome</keyword>
<reference evidence="2 4" key="1">
    <citation type="submission" date="2014-08" db="EMBL/GenBank/DDBJ databases">
        <authorList>
            <person name="Moulin Lionel"/>
        </authorList>
    </citation>
    <scope>NUCLEOTIDE SEQUENCE [LARGE SCALE GENOMIC DNA]</scope>
</reference>
<dbReference type="Proteomes" id="UP000045285">
    <property type="component" value="Unassembled WGS sequence"/>
</dbReference>
<accession>A0A090FKY9</accession>
<protein>
    <submittedName>
        <fullName evidence="2">Uncharacterized protein</fullName>
    </submittedName>
</protein>